<keyword evidence="2" id="KW-1185">Reference proteome</keyword>
<comment type="caution">
    <text evidence="1">The sequence shown here is derived from an EMBL/GenBank/DDBJ whole genome shotgun (WGS) entry which is preliminary data.</text>
</comment>
<evidence type="ECO:0000313" key="2">
    <source>
        <dbReference type="Proteomes" id="UP000188998"/>
    </source>
</evidence>
<accession>A0AAJ3N0J9</accession>
<organism evidence="1 2">
    <name type="scientific">Rodentibacter caecimuris</name>
    <dbReference type="NCBI Taxonomy" id="1796644"/>
    <lineage>
        <taxon>Bacteria</taxon>
        <taxon>Pseudomonadati</taxon>
        <taxon>Pseudomonadota</taxon>
        <taxon>Gammaproteobacteria</taxon>
        <taxon>Pasteurellales</taxon>
        <taxon>Pasteurellaceae</taxon>
        <taxon>Rodentibacter</taxon>
    </lineage>
</organism>
<dbReference type="AlphaFoldDB" id="A0AAJ3N0J9"/>
<dbReference type="Proteomes" id="UP000188998">
    <property type="component" value="Unassembled WGS sequence"/>
</dbReference>
<reference evidence="1 2" key="1">
    <citation type="submission" date="2016-10" db="EMBL/GenBank/DDBJ databases">
        <title>Rodentibacter gen. nov. and new species.</title>
        <authorList>
            <person name="Christensen H."/>
        </authorList>
    </citation>
    <scope>NUCLEOTIDE SEQUENCE [LARGE SCALE GENOMIC DNA]</scope>
    <source>
        <strain evidence="1 2">199137021</strain>
    </source>
</reference>
<evidence type="ECO:0000313" key="1">
    <source>
        <dbReference type="EMBL" id="OOF72047.1"/>
    </source>
</evidence>
<sequence>MTKNKPTLPPRKWYSLQQAADKLTREFNEPVTIEDLIHYAAIGNIQFCIKALTVQNNIIFPIFKKEDISFQFSFNKHLVVCNYLYIKSNEETIEEKIKSNKGEMIHLPEYNQKNKNISINGFLGICPRDFKYSTFESDLLKRKLSGFTLENPRALLKYGIPFHEIKIYLSDERIKNLFIEYDDIYILEDELTFFINTGGKLNITKGNVTPIAPISTRKQTNQAEFIKALLKLHYGIDEPEKARSLLNGELAKKFASAGIEINITPETLRNWLNTAK</sequence>
<name>A0AAJ3N0J9_9PAST</name>
<dbReference type="RefSeq" id="WP_059367945.1">
    <property type="nucleotide sequence ID" value="NZ_BBXJ01000001.1"/>
</dbReference>
<dbReference type="EMBL" id="MLAB01000028">
    <property type="protein sequence ID" value="OOF72047.1"/>
    <property type="molecule type" value="Genomic_DNA"/>
</dbReference>
<gene>
    <name evidence="1" type="ORF">BKG90_05980</name>
</gene>
<proteinExistence type="predicted"/>
<protein>
    <submittedName>
        <fullName evidence="1">Uncharacterized protein</fullName>
    </submittedName>
</protein>